<evidence type="ECO:0000259" key="10">
    <source>
        <dbReference type="PROSITE" id="PS50110"/>
    </source>
</evidence>
<keyword evidence="4" id="KW-0805">Transcription regulation</keyword>
<dbReference type="AlphaFoldDB" id="A0A3L8PVG1"/>
<dbReference type="InterPro" id="IPR036388">
    <property type="entry name" value="WH-like_DNA-bd_sf"/>
</dbReference>
<dbReference type="GO" id="GO:0000156">
    <property type="term" value="F:phosphorelay response regulator activity"/>
    <property type="evidence" value="ECO:0007669"/>
    <property type="project" value="TreeGrafter"/>
</dbReference>
<dbReference type="PROSITE" id="PS51755">
    <property type="entry name" value="OMPR_PHOB"/>
    <property type="match status" value="1"/>
</dbReference>
<sequence>MSAHINEITTKRILLVEADHELSSQIQLNLQSLNLDVIPCSNLSEAKHHVNTQDFDLVLMERQLPDGEGLLLCMQLLEQQKEIPIMFLTNKGSEADIVLGLESGADDYLVKPFSVLELRARVKVLLRRFTKRTPTNDNYLQFADMYINTDTREVITNDQTINLTATEFDLLCYLAQHPQKVFSRMQLLEAVWGYSYSGYEHTVNSHINRLRAKLSHYFNEDIVKTVWGVGYKFTPPQIQAA</sequence>
<evidence type="ECO:0000256" key="1">
    <source>
        <dbReference type="ARBA" id="ARBA00013332"/>
    </source>
</evidence>
<evidence type="ECO:0000256" key="8">
    <source>
        <dbReference type="PROSITE-ProRule" id="PRU00169"/>
    </source>
</evidence>
<feature type="DNA-binding region" description="OmpR/PhoB-type" evidence="9">
    <location>
        <begin position="137"/>
        <end position="235"/>
    </location>
</feature>
<dbReference type="GO" id="GO:0000976">
    <property type="term" value="F:transcription cis-regulatory region binding"/>
    <property type="evidence" value="ECO:0007669"/>
    <property type="project" value="TreeGrafter"/>
</dbReference>
<dbReference type="PANTHER" id="PTHR48111">
    <property type="entry name" value="REGULATOR OF RPOS"/>
    <property type="match status" value="1"/>
</dbReference>
<feature type="domain" description="Response regulatory" evidence="10">
    <location>
        <begin position="12"/>
        <end position="126"/>
    </location>
</feature>
<dbReference type="PROSITE" id="PS50110">
    <property type="entry name" value="RESPONSE_REGULATORY"/>
    <property type="match status" value="1"/>
</dbReference>
<dbReference type="SUPFAM" id="SSF46894">
    <property type="entry name" value="C-terminal effector domain of the bipartite response regulators"/>
    <property type="match status" value="1"/>
</dbReference>
<dbReference type="OrthoDB" id="9802426at2"/>
<evidence type="ECO:0000256" key="4">
    <source>
        <dbReference type="ARBA" id="ARBA00023015"/>
    </source>
</evidence>
<dbReference type="SMART" id="SM00862">
    <property type="entry name" value="Trans_reg_C"/>
    <property type="match status" value="1"/>
</dbReference>
<evidence type="ECO:0000313" key="12">
    <source>
        <dbReference type="EMBL" id="RLV59316.1"/>
    </source>
</evidence>
<dbReference type="GO" id="GO:0006355">
    <property type="term" value="P:regulation of DNA-templated transcription"/>
    <property type="evidence" value="ECO:0007669"/>
    <property type="project" value="InterPro"/>
</dbReference>
<evidence type="ECO:0000256" key="9">
    <source>
        <dbReference type="PROSITE-ProRule" id="PRU01091"/>
    </source>
</evidence>
<evidence type="ECO:0000256" key="7">
    <source>
        <dbReference type="ARBA" id="ARBA00024735"/>
    </source>
</evidence>
<proteinExistence type="predicted"/>
<comment type="caution">
    <text evidence="8">Lacks conserved residue(s) required for the propagation of feature annotation.</text>
</comment>
<dbReference type="PANTHER" id="PTHR48111:SF21">
    <property type="entry name" value="DNA-BINDING DUAL MASTER TRANSCRIPTIONAL REGULATOR RPAA"/>
    <property type="match status" value="1"/>
</dbReference>
<keyword evidence="3" id="KW-0902">Two-component regulatory system</keyword>
<dbReference type="FunFam" id="1.10.10.10:FF:000018">
    <property type="entry name" value="DNA-binding response regulator ResD"/>
    <property type="match status" value="1"/>
</dbReference>
<dbReference type="InterPro" id="IPR011006">
    <property type="entry name" value="CheY-like_superfamily"/>
</dbReference>
<dbReference type="Gene3D" id="1.10.10.10">
    <property type="entry name" value="Winged helix-like DNA-binding domain superfamily/Winged helix DNA-binding domain"/>
    <property type="match status" value="1"/>
</dbReference>
<dbReference type="InterPro" id="IPR001789">
    <property type="entry name" value="Sig_transdc_resp-reg_receiver"/>
</dbReference>
<keyword evidence="5 9" id="KW-0238">DNA-binding</keyword>
<keyword evidence="2" id="KW-0597">Phosphoprotein</keyword>
<dbReference type="InterPro" id="IPR039420">
    <property type="entry name" value="WalR-like"/>
</dbReference>
<dbReference type="EMBL" id="QZEI01000038">
    <property type="protein sequence ID" value="RLV59316.1"/>
    <property type="molecule type" value="Genomic_DNA"/>
</dbReference>
<feature type="domain" description="OmpR/PhoB-type" evidence="11">
    <location>
        <begin position="137"/>
        <end position="235"/>
    </location>
</feature>
<keyword evidence="6" id="KW-0804">Transcription</keyword>
<protein>
    <recommendedName>
        <fullName evidence="1">Phosphate regulon transcriptional regulatory protein PhoB</fullName>
    </recommendedName>
</protein>
<keyword evidence="13" id="KW-1185">Reference proteome</keyword>
<dbReference type="SUPFAM" id="SSF52172">
    <property type="entry name" value="CheY-like"/>
    <property type="match status" value="1"/>
</dbReference>
<evidence type="ECO:0000256" key="2">
    <source>
        <dbReference type="ARBA" id="ARBA00022553"/>
    </source>
</evidence>
<evidence type="ECO:0000256" key="6">
    <source>
        <dbReference type="ARBA" id="ARBA00023163"/>
    </source>
</evidence>
<accession>A0A3L8PVG1</accession>
<dbReference type="CDD" id="cd00383">
    <property type="entry name" value="trans_reg_C"/>
    <property type="match status" value="1"/>
</dbReference>
<evidence type="ECO:0000259" key="11">
    <source>
        <dbReference type="PROSITE" id="PS51755"/>
    </source>
</evidence>
<comment type="function">
    <text evidence="7">This protein is a positive regulator for the phosphate regulon. Transcription of this operon is positively regulated by PhoB and PhoR when phosphate is limited.</text>
</comment>
<dbReference type="InterPro" id="IPR016032">
    <property type="entry name" value="Sig_transdc_resp-reg_C-effctor"/>
</dbReference>
<reference evidence="12 13" key="1">
    <citation type="submission" date="2018-09" db="EMBL/GenBank/DDBJ databases">
        <title>Phylogeny of the Shewanellaceae, and recommendation for two new genera, Pseudoshewanella and Parashewanella.</title>
        <authorList>
            <person name="Wang G."/>
        </authorList>
    </citation>
    <scope>NUCLEOTIDE SEQUENCE [LARGE SCALE GENOMIC DNA]</scope>
    <source>
        <strain evidence="12 13">C51</strain>
    </source>
</reference>
<dbReference type="Proteomes" id="UP000281474">
    <property type="component" value="Unassembled WGS sequence"/>
</dbReference>
<dbReference type="Gene3D" id="3.40.50.2300">
    <property type="match status" value="1"/>
</dbReference>
<dbReference type="GO" id="GO:0005829">
    <property type="term" value="C:cytosol"/>
    <property type="evidence" value="ECO:0007669"/>
    <property type="project" value="TreeGrafter"/>
</dbReference>
<dbReference type="SMART" id="SM00448">
    <property type="entry name" value="REC"/>
    <property type="match status" value="1"/>
</dbReference>
<comment type="caution">
    <text evidence="12">The sequence shown here is derived from an EMBL/GenBank/DDBJ whole genome shotgun (WGS) entry which is preliminary data.</text>
</comment>
<dbReference type="GO" id="GO:0032993">
    <property type="term" value="C:protein-DNA complex"/>
    <property type="evidence" value="ECO:0007669"/>
    <property type="project" value="TreeGrafter"/>
</dbReference>
<evidence type="ECO:0000256" key="5">
    <source>
        <dbReference type="ARBA" id="ARBA00023125"/>
    </source>
</evidence>
<evidence type="ECO:0000256" key="3">
    <source>
        <dbReference type="ARBA" id="ARBA00023012"/>
    </source>
</evidence>
<dbReference type="Pfam" id="PF00486">
    <property type="entry name" value="Trans_reg_C"/>
    <property type="match status" value="1"/>
</dbReference>
<dbReference type="Pfam" id="PF00072">
    <property type="entry name" value="Response_reg"/>
    <property type="match status" value="1"/>
</dbReference>
<dbReference type="Gene3D" id="6.10.250.690">
    <property type="match status" value="1"/>
</dbReference>
<evidence type="ECO:0000313" key="13">
    <source>
        <dbReference type="Proteomes" id="UP000281474"/>
    </source>
</evidence>
<organism evidence="12 13">
    <name type="scientific">Parashewanella curva</name>
    <dbReference type="NCBI Taxonomy" id="2338552"/>
    <lineage>
        <taxon>Bacteria</taxon>
        <taxon>Pseudomonadati</taxon>
        <taxon>Pseudomonadota</taxon>
        <taxon>Gammaproteobacteria</taxon>
        <taxon>Alteromonadales</taxon>
        <taxon>Shewanellaceae</taxon>
        <taxon>Parashewanella</taxon>
    </lineage>
</organism>
<gene>
    <name evidence="12" type="ORF">D5018_12800</name>
</gene>
<name>A0A3L8PVG1_9GAMM</name>
<dbReference type="InterPro" id="IPR001867">
    <property type="entry name" value="OmpR/PhoB-type_DNA-bd"/>
</dbReference>